<dbReference type="Proteomes" id="UP001363151">
    <property type="component" value="Unassembled WGS sequence"/>
</dbReference>
<organism evidence="4 5">
    <name type="scientific">Aureococcus anophagefferens</name>
    <name type="common">Harmful bloom alga</name>
    <dbReference type="NCBI Taxonomy" id="44056"/>
    <lineage>
        <taxon>Eukaryota</taxon>
        <taxon>Sar</taxon>
        <taxon>Stramenopiles</taxon>
        <taxon>Ochrophyta</taxon>
        <taxon>Pelagophyceae</taxon>
        <taxon>Pelagomonadales</taxon>
        <taxon>Pelagomonadaceae</taxon>
        <taxon>Aureococcus</taxon>
    </lineage>
</organism>
<dbReference type="PANTHER" id="PTHR16517">
    <property type="entry name" value="TUBBY-RELATED"/>
    <property type="match status" value="1"/>
</dbReference>
<feature type="compositionally biased region" description="Acidic residues" evidence="2">
    <location>
        <begin position="48"/>
        <end position="61"/>
    </location>
</feature>
<dbReference type="InterPro" id="IPR000007">
    <property type="entry name" value="Tubby_C"/>
</dbReference>
<dbReference type="PANTHER" id="PTHR16517:SF7">
    <property type="entry name" value="PROTEIN KING TUBBY"/>
    <property type="match status" value="1"/>
</dbReference>
<name>A0ABR1GFU2_AURAN</name>
<gene>
    <name evidence="4" type="ORF">SO694_00010421</name>
</gene>
<dbReference type="Gene3D" id="3.30.40.10">
    <property type="entry name" value="Zinc/RING finger domain, C3HC4 (zinc finger)"/>
    <property type="match status" value="1"/>
</dbReference>
<dbReference type="InterPro" id="IPR013083">
    <property type="entry name" value="Znf_RING/FYVE/PHD"/>
</dbReference>
<sequence length="457" mass="48905">MIDPPGDASEGDTPKSLDSQSTLGDPPAYAGGGPVIVRTETETTFVEELSEASGEDPDDPYGSDGDHDPLLESGLDEVPVLLDSPAPEAPAPEKEFALERQCVICLEGLDGDDAEAAVAVPCACQSRLDAPTLVHEGCLRHWVGACARSAARGAAAAARRRRAQRTAASRATRRGPRPTRPTRRGASRRRRPRTRRRRRPARSAARALEGRRPRAHAPVGGARGALERDPRSFATAPLGAGEPTLRCVVSVLDRRRRGGSRGGPLLALRVQGYGAGPLLLAAAKRASSRMAPTSRLARRFDISCVDADGSLESPGAVVASVNRNVLGTRWTVCAKKTGKTGAVVDYAVNRLANRPRSMLVRVDDLELRSRAPEYNPRLPGFCLDFFGRARLASVRNFQLVDGSAPPVPNDPDAEAKCKLLFGRWSDDEFHLDVKHPFSPADAFAVAVSSFATKLATI</sequence>
<dbReference type="SUPFAM" id="SSF54518">
    <property type="entry name" value="Tubby C-terminal domain-like"/>
    <property type="match status" value="1"/>
</dbReference>
<protein>
    <submittedName>
        <fullName evidence="4">Phosphatidylinositol binding protein</fullName>
    </submittedName>
</protein>
<comment type="caution">
    <text evidence="4">The sequence shown here is derived from an EMBL/GenBank/DDBJ whole genome shotgun (WGS) entry which is preliminary data.</text>
</comment>
<reference evidence="4 5" key="1">
    <citation type="submission" date="2024-03" db="EMBL/GenBank/DDBJ databases">
        <title>Aureococcus anophagefferens CCMP1851 and Kratosvirus quantuckense: Draft genome of a second virus-susceptible host strain in the model system.</title>
        <authorList>
            <person name="Chase E."/>
            <person name="Truchon A.R."/>
            <person name="Schepens W."/>
            <person name="Wilhelm S.W."/>
        </authorList>
    </citation>
    <scope>NUCLEOTIDE SEQUENCE [LARGE SCALE GENOMIC DNA]</scope>
    <source>
        <strain evidence="4 5">CCMP1851</strain>
    </source>
</reference>
<evidence type="ECO:0000313" key="5">
    <source>
        <dbReference type="Proteomes" id="UP001363151"/>
    </source>
</evidence>
<dbReference type="InterPro" id="IPR025659">
    <property type="entry name" value="Tubby-like_C"/>
</dbReference>
<dbReference type="Gene3D" id="3.20.90.10">
    <property type="entry name" value="Tubby Protein, Chain A"/>
    <property type="match status" value="1"/>
</dbReference>
<keyword evidence="5" id="KW-1185">Reference proteome</keyword>
<feature type="compositionally biased region" description="Basic residues" evidence="2">
    <location>
        <begin position="171"/>
        <end position="201"/>
    </location>
</feature>
<dbReference type="Pfam" id="PF01167">
    <property type="entry name" value="Tub"/>
    <property type="match status" value="1"/>
</dbReference>
<evidence type="ECO:0000259" key="3">
    <source>
        <dbReference type="Pfam" id="PF01167"/>
    </source>
</evidence>
<dbReference type="EMBL" id="JBBJCI010000023">
    <property type="protein sequence ID" value="KAK7254678.1"/>
    <property type="molecule type" value="Genomic_DNA"/>
</dbReference>
<comment type="similarity">
    <text evidence="1">Belongs to the TUB family.</text>
</comment>
<evidence type="ECO:0000256" key="2">
    <source>
        <dbReference type="SAM" id="MobiDB-lite"/>
    </source>
</evidence>
<evidence type="ECO:0000313" key="4">
    <source>
        <dbReference type="EMBL" id="KAK7254678.1"/>
    </source>
</evidence>
<feature type="domain" description="Tubby C-terminal" evidence="3">
    <location>
        <begin position="365"/>
        <end position="452"/>
    </location>
</feature>
<accession>A0ABR1GFU2</accession>
<feature type="region of interest" description="Disordered" evidence="2">
    <location>
        <begin position="157"/>
        <end position="227"/>
    </location>
</feature>
<feature type="region of interest" description="Disordered" evidence="2">
    <location>
        <begin position="1"/>
        <end position="72"/>
    </location>
</feature>
<evidence type="ECO:0000256" key="1">
    <source>
        <dbReference type="ARBA" id="ARBA00007129"/>
    </source>
</evidence>
<proteinExistence type="inferred from homology"/>